<evidence type="ECO:0000256" key="1">
    <source>
        <dbReference type="ARBA" id="ARBA00001947"/>
    </source>
</evidence>
<dbReference type="Pfam" id="PF00675">
    <property type="entry name" value="Peptidase_M16"/>
    <property type="match status" value="1"/>
</dbReference>
<dbReference type="PROSITE" id="PS00143">
    <property type="entry name" value="INSULINASE"/>
    <property type="match status" value="1"/>
</dbReference>
<dbReference type="Gene3D" id="3.30.830.10">
    <property type="entry name" value="Metalloenzyme, LuxS/M16 peptidase-like"/>
    <property type="match status" value="4"/>
</dbReference>
<comment type="caution">
    <text evidence="12">The sequence shown here is derived from an EMBL/GenBank/DDBJ whole genome shotgun (WGS) entry which is preliminary data.</text>
</comment>
<dbReference type="InterPro" id="IPR011249">
    <property type="entry name" value="Metalloenz_LuxS/M16"/>
</dbReference>
<dbReference type="InterPro" id="IPR011765">
    <property type="entry name" value="Pept_M16_N"/>
</dbReference>
<feature type="domain" description="Peptidase M16 C-terminal" evidence="11">
    <location>
        <begin position="690"/>
        <end position="868"/>
    </location>
</feature>
<keyword evidence="9" id="KW-0732">Signal</keyword>
<proteinExistence type="inferred from homology"/>
<evidence type="ECO:0000256" key="7">
    <source>
        <dbReference type="ARBA" id="ARBA00023049"/>
    </source>
</evidence>
<evidence type="ECO:0000313" key="13">
    <source>
        <dbReference type="Proteomes" id="UP000192796"/>
    </source>
</evidence>
<dbReference type="InterPro" id="IPR001431">
    <property type="entry name" value="Pept_M16_Zn_BS"/>
</dbReference>
<evidence type="ECO:0000256" key="6">
    <source>
        <dbReference type="ARBA" id="ARBA00022833"/>
    </source>
</evidence>
<accession>A0A1V9FS17</accession>
<gene>
    <name evidence="12" type="ORF">A3860_05210</name>
</gene>
<protein>
    <recommendedName>
        <fullName evidence="14">Peptidase M16</fullName>
    </recommendedName>
</protein>
<dbReference type="GO" id="GO:0006508">
    <property type="term" value="P:proteolysis"/>
    <property type="evidence" value="ECO:0007669"/>
    <property type="project" value="UniProtKB-KW"/>
</dbReference>
<dbReference type="OrthoDB" id="9811314at2"/>
<evidence type="ECO:0008006" key="14">
    <source>
        <dbReference type="Google" id="ProtNLM"/>
    </source>
</evidence>
<keyword evidence="7" id="KW-0482">Metalloprotease</keyword>
<name>A0A1V9FS17_9BACT</name>
<keyword evidence="4" id="KW-0479">Metal-binding</keyword>
<feature type="chain" id="PRO_5012325356" description="Peptidase M16" evidence="9">
    <location>
        <begin position="27"/>
        <end position="938"/>
    </location>
</feature>
<sequence>MFTTELNIKRTILLFFLSGFACVVFAQSSNENAIPLDPKIKTGRLSNGFTYYIRKNIHPANQVVFYLVNKVGSIVETDNQQGLAHFMEHMCFNGTRHFPKNELVDYLQKAGVRFGADLNASTGFNETIYQLPVPADKEVIRNAIQILRDWARDASLAADEIDKERGVVIEEKRQRLGSFQRVQEKVSPVLLNHSRYVTRLPIGTDEVLKNFDHDTLRKFYYDWYRPSLQALIVVGDINEKEMEKMIISKFSDLQNPVGAPNRTEYSIALTGNNQYLAVTDEETPATSISIYMKHAAGKMKTLDDFRKHMLQSLLNDIISSRFNEISQQEHAPFYQIGGGINAVLANVNSFTLTVQPKQGREEDAFKALWIEMERIKRYGFLPSELERAKINFLTRYEDINKTKDITHSRQYVEEYVRNFLEGEASPGISYEYEFYKKNIAAVTVNDLAMLFNQVFKETNRDIIISANEKDKSLIPAEDKILQWMNEATKENMTAYADKPAADELMPVLPVPGKIISEKKLYGKAGITEIKLNNGVRVLLKSTDFKKDEIQFAGISPGGTSQVGDSDFLSISLASAIISASGVGNLSRQAIGKKMAGKKVIVAPVISTYSEGVNGTTDAKDIETALQLVYLYFTRPRKDIASFGQLKERMLASYENTKNLPGTIFGDTVSNVSSGYHIRNQKPTPGQINALQLDTIIKLYKERFSDAGDFTFVFVGNFDVEKIKPLLEQYLGSLPSAGRVEKLKDLKLDIARGIHSCKIFGGKEPQARVLLMLSGAYHPDALINFELNVLAGVLRLRLLERLREEIGGIYSLDINPVLRRIPTGEYNFSINFICDPANVELLILSVFGEIGKIKSTGALQDDIDKLKAASKLQKARAIKENGYWLSLISSSVLQGTEEEIEDVYNENLWKEITTESLKEVAIQFLNGENYMRFVLLPER</sequence>
<evidence type="ECO:0000256" key="3">
    <source>
        <dbReference type="ARBA" id="ARBA00022670"/>
    </source>
</evidence>
<feature type="signal peptide" evidence="9">
    <location>
        <begin position="1"/>
        <end position="26"/>
    </location>
</feature>
<reference evidence="12 13" key="1">
    <citation type="submission" date="2016-03" db="EMBL/GenBank/DDBJ databases">
        <title>Niastella vici sp. nov., isolated from farmland soil.</title>
        <authorList>
            <person name="Chen L."/>
            <person name="Wang D."/>
            <person name="Yang S."/>
            <person name="Wang G."/>
        </authorList>
    </citation>
    <scope>NUCLEOTIDE SEQUENCE [LARGE SCALE GENOMIC DNA]</scope>
    <source>
        <strain evidence="12 13">DJ57</strain>
    </source>
</reference>
<evidence type="ECO:0000256" key="8">
    <source>
        <dbReference type="RuleBase" id="RU004447"/>
    </source>
</evidence>
<dbReference type="InterPro" id="IPR050626">
    <property type="entry name" value="Peptidase_M16"/>
</dbReference>
<organism evidence="12 13">
    <name type="scientific">Niastella vici</name>
    <dbReference type="NCBI Taxonomy" id="1703345"/>
    <lineage>
        <taxon>Bacteria</taxon>
        <taxon>Pseudomonadati</taxon>
        <taxon>Bacteroidota</taxon>
        <taxon>Chitinophagia</taxon>
        <taxon>Chitinophagales</taxon>
        <taxon>Chitinophagaceae</taxon>
        <taxon>Niastella</taxon>
    </lineage>
</organism>
<dbReference type="RefSeq" id="WP_158085355.1">
    <property type="nucleotide sequence ID" value="NZ_LVYD01000058.1"/>
</dbReference>
<dbReference type="AlphaFoldDB" id="A0A1V9FS17"/>
<evidence type="ECO:0000256" key="2">
    <source>
        <dbReference type="ARBA" id="ARBA00007261"/>
    </source>
</evidence>
<dbReference type="EMBL" id="LVYD01000058">
    <property type="protein sequence ID" value="OQP61118.1"/>
    <property type="molecule type" value="Genomic_DNA"/>
</dbReference>
<keyword evidence="6" id="KW-0862">Zinc</keyword>
<keyword evidence="13" id="KW-1185">Reference proteome</keyword>
<dbReference type="PANTHER" id="PTHR43690:SF34">
    <property type="entry name" value="ZINC PROTEASE PQQL-LIKE"/>
    <property type="match status" value="1"/>
</dbReference>
<dbReference type="SUPFAM" id="SSF63411">
    <property type="entry name" value="LuxS/MPP-like metallohydrolase"/>
    <property type="match status" value="4"/>
</dbReference>
<evidence type="ECO:0000259" key="10">
    <source>
        <dbReference type="Pfam" id="PF00675"/>
    </source>
</evidence>
<comment type="cofactor">
    <cofactor evidence="1">
        <name>Zn(2+)</name>
        <dbReference type="ChEBI" id="CHEBI:29105"/>
    </cofactor>
</comment>
<dbReference type="PANTHER" id="PTHR43690">
    <property type="entry name" value="NARDILYSIN"/>
    <property type="match status" value="1"/>
</dbReference>
<keyword evidence="5" id="KW-0378">Hydrolase</keyword>
<dbReference type="GO" id="GO:0046872">
    <property type="term" value="F:metal ion binding"/>
    <property type="evidence" value="ECO:0007669"/>
    <property type="project" value="UniProtKB-KW"/>
</dbReference>
<evidence type="ECO:0000259" key="11">
    <source>
        <dbReference type="Pfam" id="PF05193"/>
    </source>
</evidence>
<dbReference type="STRING" id="1703345.A3860_05210"/>
<dbReference type="GO" id="GO:0004222">
    <property type="term" value="F:metalloendopeptidase activity"/>
    <property type="evidence" value="ECO:0007669"/>
    <property type="project" value="InterPro"/>
</dbReference>
<feature type="domain" description="Peptidase M16 C-terminal" evidence="11">
    <location>
        <begin position="211"/>
        <end position="390"/>
    </location>
</feature>
<feature type="domain" description="Peptidase M16 N-terminal" evidence="10">
    <location>
        <begin position="55"/>
        <end position="175"/>
    </location>
</feature>
<dbReference type="Proteomes" id="UP000192796">
    <property type="component" value="Unassembled WGS sequence"/>
</dbReference>
<evidence type="ECO:0000256" key="4">
    <source>
        <dbReference type="ARBA" id="ARBA00022723"/>
    </source>
</evidence>
<evidence type="ECO:0000256" key="5">
    <source>
        <dbReference type="ARBA" id="ARBA00022801"/>
    </source>
</evidence>
<dbReference type="Pfam" id="PF05193">
    <property type="entry name" value="Peptidase_M16_C"/>
    <property type="match status" value="2"/>
</dbReference>
<evidence type="ECO:0000313" key="12">
    <source>
        <dbReference type="EMBL" id="OQP61118.1"/>
    </source>
</evidence>
<dbReference type="InterPro" id="IPR007863">
    <property type="entry name" value="Peptidase_M16_C"/>
</dbReference>
<evidence type="ECO:0000256" key="9">
    <source>
        <dbReference type="SAM" id="SignalP"/>
    </source>
</evidence>
<comment type="similarity">
    <text evidence="2 8">Belongs to the peptidase M16 family.</text>
</comment>
<keyword evidence="3" id="KW-0645">Protease</keyword>